<feature type="transmembrane region" description="Helical" evidence="1">
    <location>
        <begin position="167"/>
        <end position="184"/>
    </location>
</feature>
<keyword evidence="1" id="KW-0472">Membrane</keyword>
<protein>
    <submittedName>
        <fullName evidence="2">Uncharacterized protein</fullName>
    </submittedName>
</protein>
<feature type="transmembrane region" description="Helical" evidence="1">
    <location>
        <begin position="42"/>
        <end position="61"/>
    </location>
</feature>
<keyword evidence="1" id="KW-1133">Transmembrane helix</keyword>
<gene>
    <name evidence="2" type="ORF">HK103_001794</name>
</gene>
<dbReference type="Proteomes" id="UP001210925">
    <property type="component" value="Unassembled WGS sequence"/>
</dbReference>
<name>A0AAD5UAX5_9FUNG</name>
<keyword evidence="1" id="KW-0812">Transmembrane</keyword>
<evidence type="ECO:0000256" key="1">
    <source>
        <dbReference type="SAM" id="Phobius"/>
    </source>
</evidence>
<dbReference type="AlphaFoldDB" id="A0AAD5UAX5"/>
<keyword evidence="3" id="KW-1185">Reference proteome</keyword>
<evidence type="ECO:0000313" key="3">
    <source>
        <dbReference type="Proteomes" id="UP001210925"/>
    </source>
</evidence>
<evidence type="ECO:0000313" key="2">
    <source>
        <dbReference type="EMBL" id="KAJ3252183.1"/>
    </source>
</evidence>
<comment type="caution">
    <text evidence="2">The sequence shown here is derived from an EMBL/GenBank/DDBJ whole genome shotgun (WGS) entry which is preliminary data.</text>
</comment>
<reference evidence="2" key="1">
    <citation type="submission" date="2020-05" db="EMBL/GenBank/DDBJ databases">
        <title>Phylogenomic resolution of chytrid fungi.</title>
        <authorList>
            <person name="Stajich J.E."/>
            <person name="Amses K."/>
            <person name="Simmons R."/>
            <person name="Seto K."/>
            <person name="Myers J."/>
            <person name="Bonds A."/>
            <person name="Quandt C.A."/>
            <person name="Barry K."/>
            <person name="Liu P."/>
            <person name="Grigoriev I."/>
            <person name="Longcore J.E."/>
            <person name="James T.Y."/>
        </authorList>
    </citation>
    <scope>NUCLEOTIDE SEQUENCE</scope>
    <source>
        <strain evidence="2">PLAUS21</strain>
    </source>
</reference>
<dbReference type="EMBL" id="JADGKB010000151">
    <property type="protein sequence ID" value="KAJ3252183.1"/>
    <property type="molecule type" value="Genomic_DNA"/>
</dbReference>
<accession>A0AAD5UAX5</accession>
<proteinExistence type="predicted"/>
<organism evidence="2 3">
    <name type="scientific">Boothiomyces macroporosus</name>
    <dbReference type="NCBI Taxonomy" id="261099"/>
    <lineage>
        <taxon>Eukaryota</taxon>
        <taxon>Fungi</taxon>
        <taxon>Fungi incertae sedis</taxon>
        <taxon>Chytridiomycota</taxon>
        <taxon>Chytridiomycota incertae sedis</taxon>
        <taxon>Chytridiomycetes</taxon>
        <taxon>Rhizophydiales</taxon>
        <taxon>Terramycetaceae</taxon>
        <taxon>Boothiomyces</taxon>
    </lineage>
</organism>
<sequence>MLGTGLIVVGCAVVSTFGTMIPETRQNVDDLIKMFTKPAVIAYFSVQVFVVLLLAFLIKYLEYNLNSLKDALIHRTVSRRSSQRSYSADGSGRFSGTRSRPPILEFIDPAVPITPLVDSPMEERIPRTVSVGSLVRFSENVVIDSETLPLLRTSTTMSIRSTKRKNMSALVGVLYAIAGGMIASDTLTLTKSGYGEN</sequence>